<organism evidence="3 4">
    <name type="scientific">Coniochaeta hoffmannii</name>
    <dbReference type="NCBI Taxonomy" id="91930"/>
    <lineage>
        <taxon>Eukaryota</taxon>
        <taxon>Fungi</taxon>
        <taxon>Dikarya</taxon>
        <taxon>Ascomycota</taxon>
        <taxon>Pezizomycotina</taxon>
        <taxon>Sordariomycetes</taxon>
        <taxon>Sordariomycetidae</taxon>
        <taxon>Coniochaetales</taxon>
        <taxon>Coniochaetaceae</taxon>
        <taxon>Coniochaeta</taxon>
    </lineage>
</organism>
<gene>
    <name evidence="3" type="ORF">NKR19_g3418</name>
</gene>
<evidence type="ECO:0000256" key="1">
    <source>
        <dbReference type="SAM" id="MobiDB-lite"/>
    </source>
</evidence>
<dbReference type="Proteomes" id="UP001174691">
    <property type="component" value="Unassembled WGS sequence"/>
</dbReference>
<keyword evidence="2" id="KW-0472">Membrane</keyword>
<evidence type="ECO:0000313" key="4">
    <source>
        <dbReference type="Proteomes" id="UP001174691"/>
    </source>
</evidence>
<accession>A0AA38S3T3</accession>
<sequence>MPPSQPLNGNTPTETTPNTMSTPSPKCQQNKAATGAARPGAAVCPAHTRDPWKKDGRGGGHRHDWWPVGARGWAMWLLVGVVAGVLVTALVFAVDAGLRSAGVMSYAGAGGGPAGYNNAQGGGAAMVVAATEEGVGVGGVLG</sequence>
<feature type="compositionally biased region" description="Low complexity" evidence="1">
    <location>
        <begin position="32"/>
        <end position="42"/>
    </location>
</feature>
<feature type="region of interest" description="Disordered" evidence="1">
    <location>
        <begin position="1"/>
        <end position="62"/>
    </location>
</feature>
<keyword evidence="4" id="KW-1185">Reference proteome</keyword>
<keyword evidence="2" id="KW-1133">Transmembrane helix</keyword>
<name>A0AA38S3T3_9PEZI</name>
<feature type="compositionally biased region" description="Basic and acidic residues" evidence="1">
    <location>
        <begin position="47"/>
        <end position="62"/>
    </location>
</feature>
<comment type="caution">
    <text evidence="3">The sequence shown here is derived from an EMBL/GenBank/DDBJ whole genome shotgun (WGS) entry which is preliminary data.</text>
</comment>
<evidence type="ECO:0000256" key="2">
    <source>
        <dbReference type="SAM" id="Phobius"/>
    </source>
</evidence>
<dbReference type="AlphaFoldDB" id="A0AA38S3T3"/>
<dbReference type="EMBL" id="JANBVN010000037">
    <property type="protein sequence ID" value="KAJ9158377.1"/>
    <property type="molecule type" value="Genomic_DNA"/>
</dbReference>
<keyword evidence="2" id="KW-0812">Transmembrane</keyword>
<feature type="compositionally biased region" description="Low complexity" evidence="1">
    <location>
        <begin position="10"/>
        <end position="25"/>
    </location>
</feature>
<feature type="transmembrane region" description="Helical" evidence="2">
    <location>
        <begin position="73"/>
        <end position="94"/>
    </location>
</feature>
<reference evidence="3" key="1">
    <citation type="submission" date="2022-07" db="EMBL/GenBank/DDBJ databases">
        <title>Fungi with potential for degradation of polypropylene.</title>
        <authorList>
            <person name="Gostincar C."/>
        </authorList>
    </citation>
    <scope>NUCLEOTIDE SEQUENCE</scope>
    <source>
        <strain evidence="3">EXF-13287</strain>
    </source>
</reference>
<evidence type="ECO:0000313" key="3">
    <source>
        <dbReference type="EMBL" id="KAJ9158377.1"/>
    </source>
</evidence>
<protein>
    <submittedName>
        <fullName evidence="3">Uncharacterized protein</fullName>
    </submittedName>
</protein>
<proteinExistence type="predicted"/>